<dbReference type="EMBL" id="ML208391">
    <property type="protein sequence ID" value="TFK66869.1"/>
    <property type="molecule type" value="Genomic_DNA"/>
</dbReference>
<reference evidence="1 2" key="1">
    <citation type="journal article" date="2019" name="Nat. Ecol. Evol.">
        <title>Megaphylogeny resolves global patterns of mushroom evolution.</title>
        <authorList>
            <person name="Varga T."/>
            <person name="Krizsan K."/>
            <person name="Foldi C."/>
            <person name="Dima B."/>
            <person name="Sanchez-Garcia M."/>
            <person name="Sanchez-Ramirez S."/>
            <person name="Szollosi G.J."/>
            <person name="Szarkandi J.G."/>
            <person name="Papp V."/>
            <person name="Albert L."/>
            <person name="Andreopoulos W."/>
            <person name="Angelini C."/>
            <person name="Antonin V."/>
            <person name="Barry K.W."/>
            <person name="Bougher N.L."/>
            <person name="Buchanan P."/>
            <person name="Buyck B."/>
            <person name="Bense V."/>
            <person name="Catcheside P."/>
            <person name="Chovatia M."/>
            <person name="Cooper J."/>
            <person name="Damon W."/>
            <person name="Desjardin D."/>
            <person name="Finy P."/>
            <person name="Geml J."/>
            <person name="Haridas S."/>
            <person name="Hughes K."/>
            <person name="Justo A."/>
            <person name="Karasinski D."/>
            <person name="Kautmanova I."/>
            <person name="Kiss B."/>
            <person name="Kocsube S."/>
            <person name="Kotiranta H."/>
            <person name="LaButti K.M."/>
            <person name="Lechner B.E."/>
            <person name="Liimatainen K."/>
            <person name="Lipzen A."/>
            <person name="Lukacs Z."/>
            <person name="Mihaltcheva S."/>
            <person name="Morgado L.N."/>
            <person name="Niskanen T."/>
            <person name="Noordeloos M.E."/>
            <person name="Ohm R.A."/>
            <person name="Ortiz-Santana B."/>
            <person name="Ovrebo C."/>
            <person name="Racz N."/>
            <person name="Riley R."/>
            <person name="Savchenko A."/>
            <person name="Shiryaev A."/>
            <person name="Soop K."/>
            <person name="Spirin V."/>
            <person name="Szebenyi C."/>
            <person name="Tomsovsky M."/>
            <person name="Tulloss R.E."/>
            <person name="Uehling J."/>
            <person name="Grigoriev I.V."/>
            <person name="Vagvolgyi C."/>
            <person name="Papp T."/>
            <person name="Martin F.M."/>
            <person name="Miettinen O."/>
            <person name="Hibbett D.S."/>
            <person name="Nagy L.G."/>
        </authorList>
    </citation>
    <scope>NUCLEOTIDE SEQUENCE [LARGE SCALE GENOMIC DNA]</scope>
    <source>
        <strain evidence="1 2">NL-1719</strain>
    </source>
</reference>
<evidence type="ECO:0000313" key="2">
    <source>
        <dbReference type="Proteomes" id="UP000308600"/>
    </source>
</evidence>
<organism evidence="1 2">
    <name type="scientific">Pluteus cervinus</name>
    <dbReference type="NCBI Taxonomy" id="181527"/>
    <lineage>
        <taxon>Eukaryota</taxon>
        <taxon>Fungi</taxon>
        <taxon>Dikarya</taxon>
        <taxon>Basidiomycota</taxon>
        <taxon>Agaricomycotina</taxon>
        <taxon>Agaricomycetes</taxon>
        <taxon>Agaricomycetidae</taxon>
        <taxon>Agaricales</taxon>
        <taxon>Pluteineae</taxon>
        <taxon>Pluteaceae</taxon>
        <taxon>Pluteus</taxon>
    </lineage>
</organism>
<gene>
    <name evidence="1" type="ORF">BDN72DRAFT_126328</name>
</gene>
<name>A0ACD3ANG2_9AGAR</name>
<evidence type="ECO:0000313" key="1">
    <source>
        <dbReference type="EMBL" id="TFK66869.1"/>
    </source>
</evidence>
<protein>
    <submittedName>
        <fullName evidence="1">Uncharacterized protein</fullName>
    </submittedName>
</protein>
<accession>A0ACD3ANG2</accession>
<proteinExistence type="predicted"/>
<keyword evidence="2" id="KW-1185">Reference proteome</keyword>
<dbReference type="Proteomes" id="UP000308600">
    <property type="component" value="Unassembled WGS sequence"/>
</dbReference>
<sequence>MVGGTEWNNFFWVRRKASDRSGYRDGWFEWWRSEGGETTKVVVVVSSLFLLSIPSRYLGYNMHSCFFLPSIPLGSFLYWSALVASSDFVSVSPKDNDYCVSFCRRPGTFLALVIDIDRASACPVVIEPERPI</sequence>